<protein>
    <submittedName>
        <fullName evidence="2">Transposase</fullName>
    </submittedName>
</protein>
<dbReference type="Pfam" id="PF13340">
    <property type="entry name" value="DUF4096"/>
    <property type="match status" value="1"/>
</dbReference>
<feature type="domain" description="Insertion element IS402-like" evidence="1">
    <location>
        <begin position="7"/>
        <end position="79"/>
    </location>
</feature>
<name>A0A0F6SRX7_9CORY</name>
<gene>
    <name evidence="2" type="ORF">YH66_14955</name>
</gene>
<evidence type="ECO:0000313" key="2">
    <source>
        <dbReference type="EMBL" id="AKF28729.1"/>
    </source>
</evidence>
<dbReference type="AlphaFoldDB" id="A0A0F6SRX7"/>
<organism evidence="2 3">
    <name type="scientific">[Brevibacterium] flavum</name>
    <dbReference type="NCBI Taxonomy" id="92706"/>
    <lineage>
        <taxon>Bacteria</taxon>
        <taxon>Bacillati</taxon>
        <taxon>Actinomycetota</taxon>
        <taxon>Actinomycetes</taxon>
        <taxon>Mycobacteriales</taxon>
        <taxon>Corynebacteriaceae</taxon>
        <taxon>Corynebacterium</taxon>
    </lineage>
</organism>
<keyword evidence="3" id="KW-1185">Reference proteome</keyword>
<dbReference type="EMBL" id="CP011309">
    <property type="protein sequence ID" value="AKF28729.1"/>
    <property type="molecule type" value="Genomic_DNA"/>
</dbReference>
<dbReference type="InterPro" id="IPR025161">
    <property type="entry name" value="IS402-like_dom"/>
</dbReference>
<dbReference type="PANTHER" id="PTHR46637:SF1">
    <property type="entry name" value="BLL5188 PROTEIN"/>
    <property type="match status" value="1"/>
</dbReference>
<evidence type="ECO:0000259" key="1">
    <source>
        <dbReference type="Pfam" id="PF13340"/>
    </source>
</evidence>
<dbReference type="InterPro" id="IPR052909">
    <property type="entry name" value="Transposase_6_like"/>
</dbReference>
<dbReference type="Proteomes" id="UP000034037">
    <property type="component" value="Chromosome"/>
</dbReference>
<accession>A0A0F6SRX7</accession>
<reference evidence="2 3" key="1">
    <citation type="submission" date="2015-04" db="EMBL/GenBank/DDBJ databases">
        <title>Complete Genome Sequence of Brevibacterium flavum ATCC 15168.</title>
        <authorList>
            <person name="Ahn J."/>
            <person name="Park G."/>
            <person name="Jeon W."/>
            <person name="Jang Y."/>
            <person name="Jang M."/>
            <person name="Lee H."/>
            <person name="Lee H."/>
        </authorList>
    </citation>
    <scope>NUCLEOTIDE SEQUENCE [LARGE SCALE GENOMIC DNA]</scope>
    <source>
        <strain evidence="2 3">ATCC 15168</strain>
    </source>
</reference>
<dbReference type="PATRIC" id="fig|92706.3.peg.3138"/>
<dbReference type="RefSeq" id="WP_003860220.1">
    <property type="nucleotide sequence ID" value="NZ_CP011309.1"/>
</dbReference>
<proteinExistence type="predicted"/>
<evidence type="ECO:0000313" key="3">
    <source>
        <dbReference type="Proteomes" id="UP000034037"/>
    </source>
</evidence>
<dbReference type="HOGENOM" id="CLU_055261_2_2_11"/>
<dbReference type="PANTHER" id="PTHR46637">
    <property type="entry name" value="TIS1421-TRANSPOSASE PROTEIN A"/>
    <property type="match status" value="1"/>
</dbReference>
<sequence>MSRFQLLTDDQWALISDKLPHRIGKKGRPFSDPRLMLEGIIYRLRCGIPWRDLPECFGSWHTVYHWYNRMAKDGIFDEIVTTLIAAADHQGLVDWSVSIDSTISRAHQHATNITRHTGGFVE</sequence>